<dbReference type="RefSeq" id="WP_218632131.1">
    <property type="nucleotide sequence ID" value="NZ_JAHVAH010000001.1"/>
</dbReference>
<dbReference type="Proteomes" id="UP000698028">
    <property type="component" value="Unassembled WGS sequence"/>
</dbReference>
<keyword evidence="1" id="KW-0732">Signal</keyword>
<reference evidence="2 3" key="1">
    <citation type="submission" date="2021-07" db="EMBL/GenBank/DDBJ databases">
        <title>The draft genome sequence of Sphingomicrobium sp. B8.</title>
        <authorList>
            <person name="Mu L."/>
        </authorList>
    </citation>
    <scope>NUCLEOTIDE SEQUENCE [LARGE SCALE GENOMIC DNA]</scope>
    <source>
        <strain evidence="2 3">B8</strain>
    </source>
</reference>
<feature type="chain" id="PRO_5045403776" description="Lipoprotein" evidence="1">
    <location>
        <begin position="21"/>
        <end position="135"/>
    </location>
</feature>
<keyword evidence="3" id="KW-1185">Reference proteome</keyword>
<organism evidence="2 3">
    <name type="scientific">Sphingomicrobium clamense</name>
    <dbReference type="NCBI Taxonomy" id="2851013"/>
    <lineage>
        <taxon>Bacteria</taxon>
        <taxon>Pseudomonadati</taxon>
        <taxon>Pseudomonadota</taxon>
        <taxon>Alphaproteobacteria</taxon>
        <taxon>Sphingomonadales</taxon>
        <taxon>Sphingomonadaceae</taxon>
        <taxon>Sphingomicrobium</taxon>
    </lineage>
</organism>
<evidence type="ECO:0000256" key="1">
    <source>
        <dbReference type="SAM" id="SignalP"/>
    </source>
</evidence>
<sequence>MYRQIASIALVAALAGCSAAQPYEMTERNSAKLQAALADKVAGEPEKCLRLDQTRNSQVIDEKHILFKQGSTTYLNQPRMRCPMIDNVGYALLIDPPVGSSICSGDIVKVFDTGTGQTVSGCSLGEFIPYRTAMK</sequence>
<dbReference type="EMBL" id="JAHVAH010000001">
    <property type="protein sequence ID" value="MBW0144104.1"/>
    <property type="molecule type" value="Genomic_DNA"/>
</dbReference>
<evidence type="ECO:0008006" key="4">
    <source>
        <dbReference type="Google" id="ProtNLM"/>
    </source>
</evidence>
<name>A0ABS6V3H7_9SPHN</name>
<evidence type="ECO:0000313" key="3">
    <source>
        <dbReference type="Proteomes" id="UP000698028"/>
    </source>
</evidence>
<dbReference type="PROSITE" id="PS51257">
    <property type="entry name" value="PROKAR_LIPOPROTEIN"/>
    <property type="match status" value="1"/>
</dbReference>
<proteinExistence type="predicted"/>
<evidence type="ECO:0000313" key="2">
    <source>
        <dbReference type="EMBL" id="MBW0144104.1"/>
    </source>
</evidence>
<feature type="signal peptide" evidence="1">
    <location>
        <begin position="1"/>
        <end position="20"/>
    </location>
</feature>
<protein>
    <recommendedName>
        <fullName evidence="4">Lipoprotein</fullName>
    </recommendedName>
</protein>
<comment type="caution">
    <text evidence="2">The sequence shown here is derived from an EMBL/GenBank/DDBJ whole genome shotgun (WGS) entry which is preliminary data.</text>
</comment>
<gene>
    <name evidence="2" type="ORF">KTQ36_02185</name>
</gene>
<accession>A0ABS6V3H7</accession>